<protein>
    <recommendedName>
        <fullName evidence="1">DUF4142 domain-containing protein</fullName>
    </recommendedName>
</protein>
<organism evidence="2">
    <name type="scientific">Variovorax paradoxus</name>
    <dbReference type="NCBI Taxonomy" id="34073"/>
    <lineage>
        <taxon>Bacteria</taxon>
        <taxon>Pseudomonadati</taxon>
        <taxon>Pseudomonadota</taxon>
        <taxon>Betaproteobacteria</taxon>
        <taxon>Burkholderiales</taxon>
        <taxon>Comamonadaceae</taxon>
        <taxon>Variovorax</taxon>
    </lineage>
</organism>
<proteinExistence type="predicted"/>
<dbReference type="PANTHER" id="PTHR38593">
    <property type="entry name" value="BLR2558 PROTEIN"/>
    <property type="match status" value="1"/>
</dbReference>
<dbReference type="AlphaFoldDB" id="A0A679JA83"/>
<gene>
    <name evidence="2" type="ORF">VVAX_05966</name>
</gene>
<accession>A0A679JA83</accession>
<dbReference type="PANTHER" id="PTHR38593:SF1">
    <property type="entry name" value="BLR2558 PROTEIN"/>
    <property type="match status" value="1"/>
</dbReference>
<evidence type="ECO:0000259" key="1">
    <source>
        <dbReference type="Pfam" id="PF13628"/>
    </source>
</evidence>
<dbReference type="EMBL" id="LR743508">
    <property type="protein sequence ID" value="CAA2109695.1"/>
    <property type="molecule type" value="Genomic_DNA"/>
</dbReference>
<reference evidence="2" key="1">
    <citation type="submission" date="2019-12" db="EMBL/GenBank/DDBJ databases">
        <authorList>
            <person name="Cremers G."/>
        </authorList>
    </citation>
    <scope>NUCLEOTIDE SEQUENCE</scope>
    <source>
        <strain evidence="2">Vvax</strain>
    </source>
</reference>
<dbReference type="Pfam" id="PF13628">
    <property type="entry name" value="DUF4142"/>
    <property type="match status" value="1"/>
</dbReference>
<evidence type="ECO:0000313" key="2">
    <source>
        <dbReference type="EMBL" id="CAA2109695.1"/>
    </source>
</evidence>
<sequence>MKTLASARGVELPDGPDAKHKAVLVEFNALSGGLFDIRYVRQAGVGDHEATEKLLKKTQADAKDSDLKALATKMLPVVQGHLQQAKDLADKTASK</sequence>
<name>A0A679JA83_VARPD</name>
<feature type="domain" description="DUF4142" evidence="1">
    <location>
        <begin position="2"/>
        <end position="88"/>
    </location>
</feature>
<dbReference type="InterPro" id="IPR025419">
    <property type="entry name" value="DUF4142"/>
</dbReference>